<feature type="transmembrane region" description="Helical" evidence="1">
    <location>
        <begin position="187"/>
        <end position="207"/>
    </location>
</feature>
<gene>
    <name evidence="2" type="ORF">AWB85_08460</name>
</gene>
<feature type="transmembrane region" description="Helical" evidence="1">
    <location>
        <begin position="106"/>
        <end position="125"/>
    </location>
</feature>
<keyword evidence="1" id="KW-1133">Transmembrane helix</keyword>
<organism evidence="2 3">
    <name type="scientific">Mycobacteroides immunogenum</name>
    <dbReference type="NCBI Taxonomy" id="83262"/>
    <lineage>
        <taxon>Bacteria</taxon>
        <taxon>Bacillati</taxon>
        <taxon>Actinomycetota</taxon>
        <taxon>Actinomycetes</taxon>
        <taxon>Mycobacteriales</taxon>
        <taxon>Mycobacteriaceae</taxon>
        <taxon>Mycobacteroides</taxon>
    </lineage>
</organism>
<feature type="transmembrane region" description="Helical" evidence="1">
    <location>
        <begin position="71"/>
        <end position="94"/>
    </location>
</feature>
<reference evidence="2 3" key="1">
    <citation type="submission" date="2016-01" db="EMBL/GenBank/DDBJ databases">
        <title>Mycobacterium immunogenum strain CD11_6 genome sequencing and assembly.</title>
        <authorList>
            <person name="Kaur G."/>
            <person name="Nair G.R."/>
            <person name="Mayilraj S."/>
        </authorList>
    </citation>
    <scope>NUCLEOTIDE SEQUENCE [LARGE SCALE GENOMIC DNA]</scope>
    <source>
        <strain evidence="2 3">CD11-6</strain>
    </source>
</reference>
<feature type="transmembrane region" description="Helical" evidence="1">
    <location>
        <begin position="227"/>
        <end position="248"/>
    </location>
</feature>
<dbReference type="Proteomes" id="UP000186919">
    <property type="component" value="Unassembled WGS sequence"/>
</dbReference>
<evidence type="ECO:0000313" key="3">
    <source>
        <dbReference type="Proteomes" id="UP000186919"/>
    </source>
</evidence>
<feature type="transmembrane region" description="Helical" evidence="1">
    <location>
        <begin position="151"/>
        <end position="175"/>
    </location>
</feature>
<name>A0A179VDH3_9MYCO</name>
<protein>
    <submittedName>
        <fullName evidence="2">Uncharacterized protein</fullName>
    </submittedName>
</protein>
<feature type="transmembrane region" description="Helical" evidence="1">
    <location>
        <begin position="12"/>
        <end position="30"/>
    </location>
</feature>
<accession>A0A179VDH3</accession>
<dbReference type="AlphaFoldDB" id="A0A179VDH3"/>
<comment type="caution">
    <text evidence="2">The sequence shown here is derived from an EMBL/GenBank/DDBJ whole genome shotgun (WGS) entry which is preliminary data.</text>
</comment>
<keyword evidence="1" id="KW-0812">Transmembrane</keyword>
<dbReference type="EMBL" id="LQYE01000023">
    <property type="protein sequence ID" value="OAT68336.1"/>
    <property type="molecule type" value="Genomic_DNA"/>
</dbReference>
<proteinExistence type="predicted"/>
<evidence type="ECO:0000256" key="1">
    <source>
        <dbReference type="SAM" id="Phobius"/>
    </source>
</evidence>
<keyword evidence="1" id="KW-0472">Membrane</keyword>
<sequence length="383" mass="41277">MISPSAWELVQTARIATLVCFPPVLMYRIWRVARYPTSIPAVAAAAFGIWVWFLTLLFTEPVWSAMPPRMHAVWMGGWALVGIAGCLQIFVIGISRDVSPIWIRRGMCATFAVTAVVFVAVGVFATRSHVLVTSEDVQTLSNALVNGGDRAAVTASVLSSGFLVGVLVQLAWVGFRHADRTPVGTGLGLLAIAAVLELVAFVCGGIWRPLSGGGPFIGGDYGLLLQILPGCVGVVTMIVGFAWPPVLLHIRARRDLRRLWPLHDVLVRIFPGLSPPADTRIRMSDLVFECVAHVHDGLTVLARIRQVPFGSEALVPGGLPQRASAVSYWLVGKHIPGFSCQWLRAPDGVSDEDWALAIADGFRRYGGVLIAGPVRQHLASVEA</sequence>
<evidence type="ECO:0000313" key="2">
    <source>
        <dbReference type="EMBL" id="OAT68336.1"/>
    </source>
</evidence>
<feature type="transmembrane region" description="Helical" evidence="1">
    <location>
        <begin position="42"/>
        <end position="59"/>
    </location>
</feature>